<reference evidence="1" key="1">
    <citation type="submission" date="2021-02" db="EMBL/GenBank/DDBJ databases">
        <authorList>
            <consortium name="DOE Joint Genome Institute"/>
            <person name="Ahrendt S."/>
            <person name="Looney B.P."/>
            <person name="Miyauchi S."/>
            <person name="Morin E."/>
            <person name="Drula E."/>
            <person name="Courty P.E."/>
            <person name="Chicoki N."/>
            <person name="Fauchery L."/>
            <person name="Kohler A."/>
            <person name="Kuo A."/>
            <person name="Labutti K."/>
            <person name="Pangilinan J."/>
            <person name="Lipzen A."/>
            <person name="Riley R."/>
            <person name="Andreopoulos W."/>
            <person name="He G."/>
            <person name="Johnson J."/>
            <person name="Barry K.W."/>
            <person name="Grigoriev I.V."/>
            <person name="Nagy L."/>
            <person name="Hibbett D."/>
            <person name="Henrissat B."/>
            <person name="Matheny P.B."/>
            <person name="Labbe J."/>
            <person name="Martin F."/>
        </authorList>
    </citation>
    <scope>NUCLEOTIDE SEQUENCE</scope>
    <source>
        <strain evidence="1">EC-137</strain>
    </source>
</reference>
<organism evidence="1 2">
    <name type="scientific">Vararia minispora EC-137</name>
    <dbReference type="NCBI Taxonomy" id="1314806"/>
    <lineage>
        <taxon>Eukaryota</taxon>
        <taxon>Fungi</taxon>
        <taxon>Dikarya</taxon>
        <taxon>Basidiomycota</taxon>
        <taxon>Agaricomycotina</taxon>
        <taxon>Agaricomycetes</taxon>
        <taxon>Russulales</taxon>
        <taxon>Lachnocladiaceae</taxon>
        <taxon>Vararia</taxon>
    </lineage>
</organism>
<name>A0ACB8QR42_9AGAM</name>
<evidence type="ECO:0000313" key="2">
    <source>
        <dbReference type="Proteomes" id="UP000814128"/>
    </source>
</evidence>
<protein>
    <submittedName>
        <fullName evidence="1">Histone deacetylase</fullName>
    </submittedName>
</protein>
<dbReference type="Proteomes" id="UP000814128">
    <property type="component" value="Unassembled WGS sequence"/>
</dbReference>
<keyword evidence="2" id="KW-1185">Reference proteome</keyword>
<comment type="caution">
    <text evidence="1">The sequence shown here is derived from an EMBL/GenBank/DDBJ whole genome shotgun (WGS) entry which is preliminary data.</text>
</comment>
<evidence type="ECO:0000313" key="1">
    <source>
        <dbReference type="EMBL" id="KAI0034361.1"/>
    </source>
</evidence>
<accession>A0ACB8QR42</accession>
<reference evidence="1" key="2">
    <citation type="journal article" date="2022" name="New Phytol.">
        <title>Evolutionary transition to the ectomycorrhizal habit in the genomes of a hyperdiverse lineage of mushroom-forming fungi.</title>
        <authorList>
            <person name="Looney B."/>
            <person name="Miyauchi S."/>
            <person name="Morin E."/>
            <person name="Drula E."/>
            <person name="Courty P.E."/>
            <person name="Kohler A."/>
            <person name="Kuo A."/>
            <person name="LaButti K."/>
            <person name="Pangilinan J."/>
            <person name="Lipzen A."/>
            <person name="Riley R."/>
            <person name="Andreopoulos W."/>
            <person name="He G."/>
            <person name="Johnson J."/>
            <person name="Nolan M."/>
            <person name="Tritt A."/>
            <person name="Barry K.W."/>
            <person name="Grigoriev I.V."/>
            <person name="Nagy L.G."/>
            <person name="Hibbett D."/>
            <person name="Henrissat B."/>
            <person name="Matheny P.B."/>
            <person name="Labbe J."/>
            <person name="Martin F.M."/>
        </authorList>
    </citation>
    <scope>NUCLEOTIDE SEQUENCE</scope>
    <source>
        <strain evidence="1">EC-137</strain>
    </source>
</reference>
<gene>
    <name evidence="1" type="ORF">K488DRAFT_84090</name>
</gene>
<dbReference type="EMBL" id="MU273502">
    <property type="protein sequence ID" value="KAI0034361.1"/>
    <property type="molecule type" value="Genomic_DNA"/>
</dbReference>
<sequence>MRPLRMRITHELLTAYDLLGKMDVLRAKRATAESMTAFHTDEYVDFLSKVTPETAEDLTFKGTRFLVGEDNPVFEGIFEFCSISAGGSIAAAHRISSGAADIAVNWAGGLHHAKKREASGFCYINDIVLGILELLRTYPRVLYIDIDCHHGDGVEEAFYSSERVMTCSFHKFGEYFPGTGTQKDRGSGKGFGYAVNIPLRDGLTDTTLREVFEPVISKIVEVFQPSAIALQCGADSLSGDKLGCFNISMHGHAHCVQFVRSLNIPFILLGGGGYTVKNAARTWTYETACALGVENDIDPKMPYNEFFEWFGPRYRLEVVEGNMEDMNLRDNSLQRIKTIALQQLSELQPAPSIALHDTPRESLVEHLGLAGHAQEDLADKLDERLAQTSRFVYKMQEPEAATDTTDSSSDYDSGDEDTRRRRSRRQTERWRKRMSILSNEWIGVPTLSHFDDGSLTANGDANGHSRNRRMFGSGLSWDLDDKVAVAQRGFEQHKAGLARRRGEFGMSNGNVFGYPGEGGGRMGEAPGLETDYVGGRDPLEDDD</sequence>
<proteinExistence type="predicted"/>